<organism evidence="2 3">
    <name type="scientific">Sphaeroforma arctica JP610</name>
    <dbReference type="NCBI Taxonomy" id="667725"/>
    <lineage>
        <taxon>Eukaryota</taxon>
        <taxon>Ichthyosporea</taxon>
        <taxon>Ichthyophonida</taxon>
        <taxon>Sphaeroforma</taxon>
    </lineage>
</organism>
<reference evidence="2 3" key="1">
    <citation type="submission" date="2011-02" db="EMBL/GenBank/DDBJ databases">
        <title>The Genome Sequence of Sphaeroforma arctica JP610.</title>
        <authorList>
            <consortium name="The Broad Institute Genome Sequencing Platform"/>
            <person name="Russ C."/>
            <person name="Cuomo C."/>
            <person name="Young S.K."/>
            <person name="Zeng Q."/>
            <person name="Gargeya S."/>
            <person name="Alvarado L."/>
            <person name="Berlin A."/>
            <person name="Chapman S.B."/>
            <person name="Chen Z."/>
            <person name="Freedman E."/>
            <person name="Gellesch M."/>
            <person name="Goldberg J."/>
            <person name="Griggs A."/>
            <person name="Gujja S."/>
            <person name="Heilman E."/>
            <person name="Heiman D."/>
            <person name="Howarth C."/>
            <person name="Mehta T."/>
            <person name="Neiman D."/>
            <person name="Pearson M."/>
            <person name="Roberts A."/>
            <person name="Saif S."/>
            <person name="Shea T."/>
            <person name="Shenoy N."/>
            <person name="Sisk P."/>
            <person name="Stolte C."/>
            <person name="Sykes S."/>
            <person name="White J."/>
            <person name="Yandava C."/>
            <person name="Burger G."/>
            <person name="Gray M.W."/>
            <person name="Holland P.W.H."/>
            <person name="King N."/>
            <person name="Lang F.B.F."/>
            <person name="Roger A.J."/>
            <person name="Ruiz-Trillo I."/>
            <person name="Haas B."/>
            <person name="Nusbaum C."/>
            <person name="Birren B."/>
        </authorList>
    </citation>
    <scope>NUCLEOTIDE SEQUENCE [LARGE SCALE GENOMIC DNA]</scope>
    <source>
        <strain evidence="2 3">JP610</strain>
    </source>
</reference>
<dbReference type="RefSeq" id="XP_014146422.1">
    <property type="nucleotide sequence ID" value="XM_014290947.1"/>
</dbReference>
<dbReference type="AlphaFoldDB" id="A0A0L0F729"/>
<dbReference type="GeneID" id="25915425"/>
<accession>A0A0L0F729</accession>
<evidence type="ECO:0000256" key="1">
    <source>
        <dbReference type="SAM" id="MobiDB-lite"/>
    </source>
</evidence>
<dbReference type="EMBL" id="KQ246905">
    <property type="protein sequence ID" value="KNC72520.1"/>
    <property type="molecule type" value="Genomic_DNA"/>
</dbReference>
<feature type="region of interest" description="Disordered" evidence="1">
    <location>
        <begin position="1"/>
        <end position="23"/>
    </location>
</feature>
<gene>
    <name evidence="2" type="ORF">SARC_14921</name>
</gene>
<proteinExistence type="predicted"/>
<evidence type="ECO:0000313" key="2">
    <source>
        <dbReference type="EMBL" id="KNC72520.1"/>
    </source>
</evidence>
<sequence length="160" mass="17927">MSDPHGAETANSLDVPPTQFGTSSQIQTVPENVSMVHLAQGKGSSTDSMYVEKIRGRHIFLSQEQLFSGLLVVCIEHHKYDEALALLREDPEAHMCTEELAGLSLWRPASRPIINQLCEYVSKNELAVQNAAMRLYVGRMNEHWSDAVHEVNMLVLLLEK</sequence>
<evidence type="ECO:0000313" key="3">
    <source>
        <dbReference type="Proteomes" id="UP000054560"/>
    </source>
</evidence>
<name>A0A0L0F729_9EUKA</name>
<keyword evidence="3" id="KW-1185">Reference proteome</keyword>
<protein>
    <submittedName>
        <fullName evidence="2">Uncharacterized protein</fullName>
    </submittedName>
</protein>
<dbReference type="Proteomes" id="UP000054560">
    <property type="component" value="Unassembled WGS sequence"/>
</dbReference>
<feature type="non-terminal residue" evidence="2">
    <location>
        <position position="160"/>
    </location>
</feature>